<feature type="domain" description="CULT" evidence="15">
    <location>
        <begin position="329"/>
        <end position="434"/>
    </location>
</feature>
<dbReference type="InterPro" id="IPR004910">
    <property type="entry name" value="Yippee/Mis18/Cereblon"/>
</dbReference>
<keyword evidence="6" id="KW-0833">Ubl conjugation pathway</keyword>
<evidence type="ECO:0000259" key="14">
    <source>
        <dbReference type="PROSITE" id="PS51787"/>
    </source>
</evidence>
<accession>A0A914BWY7</accession>
<dbReference type="Pfam" id="PF02190">
    <property type="entry name" value="LON_substr_bdg"/>
    <property type="match status" value="1"/>
</dbReference>
<dbReference type="FunFam" id="2.170.150.20:FF:000007">
    <property type="entry name" value="Protein cereblon"/>
    <property type="match status" value="1"/>
</dbReference>
<dbReference type="GO" id="GO:0046872">
    <property type="term" value="F:metal ion binding"/>
    <property type="evidence" value="ECO:0007669"/>
    <property type="project" value="UniProtKB-KW"/>
</dbReference>
<dbReference type="AlphaFoldDB" id="A0A914BWY7"/>
<evidence type="ECO:0000256" key="11">
    <source>
        <dbReference type="ARBA" id="ARBA00046075"/>
    </source>
</evidence>
<dbReference type="Gene3D" id="2.170.150.20">
    <property type="entry name" value="Peptide methionine sulfoxide reductase"/>
    <property type="match status" value="1"/>
</dbReference>
<dbReference type="Gene3D" id="2.30.130.40">
    <property type="entry name" value="LON domain-like"/>
    <property type="match status" value="1"/>
</dbReference>
<dbReference type="CDD" id="cd15777">
    <property type="entry name" value="CRBN_C_like"/>
    <property type="match status" value="1"/>
</dbReference>
<evidence type="ECO:0000259" key="15">
    <source>
        <dbReference type="PROSITE" id="PS51788"/>
    </source>
</evidence>
<evidence type="ECO:0000256" key="2">
    <source>
        <dbReference type="ARBA" id="ARBA00004906"/>
    </source>
</evidence>
<dbReference type="Proteomes" id="UP000887540">
    <property type="component" value="Unplaced"/>
</dbReference>
<comment type="function">
    <text evidence="11">Substrate recognition component of a DCX (DDB1-CUL4-X-box) E3 protein ligase complex that mediates the ubiquitination and subsequent proteasomal degradation of target proteins. Has an essential role in mediating growth by negatively regulating insulin signaling. It also has a role in maintaining presynaptic function in the neuromuscular junction synapses of third-instar larvae.</text>
</comment>
<evidence type="ECO:0000256" key="8">
    <source>
        <dbReference type="ARBA" id="ARBA00022843"/>
    </source>
</evidence>
<comment type="subcellular location">
    <subcellularLocation>
        <location evidence="1">Nucleus</location>
    </subcellularLocation>
</comment>
<keyword evidence="7" id="KW-0862">Zinc</keyword>
<evidence type="ECO:0000256" key="9">
    <source>
        <dbReference type="ARBA" id="ARBA00023242"/>
    </source>
</evidence>
<sequence length="451" mass="51246">MRKFLLRIFQQLFCGSTPAINEMADPDEDDNYAIIGFDEVDTDENENSNESSNSSDENAEPNVEFDIRLPSTHGYMNAVEAVPGEAIYFEPGTLLEIPILLDTVVLFPGQILPLKDADPDFIRIIRTAVETNSCIGLVPKFGYQKCQIGTLFQVRNMSQEDDELKVQAIGRQRFRLCNELPVSGVHLQLTSCLEKIKVRISNEISLSPLLQFQDTSINRIHSKKIREQYLSQLFAYHEMAIEQCSTETVIKLLKNWLSRWFSEDRIQLALDEGLSRFSFWVAKNLPSSFKTNFWVAKNLPSSFKTKLEILNEDCTDIRLKRVWRATKEINAICCRNCEVPIAEPDDVIILSVEGTGMHFVNPHGNVHDLITVSNLKNFQTSGRPSTEFSWFPGYAWTILACSSCRSHLGWKFSSSHLIPKKFFGLTRSSICCSLHPLGTEDESEEVTVIDK</sequence>
<dbReference type="InterPro" id="IPR034750">
    <property type="entry name" value="CULT"/>
</dbReference>
<evidence type="ECO:0000313" key="17">
    <source>
        <dbReference type="WBParaSite" id="ACRNAN_Path_1188.g4602.t1"/>
    </source>
</evidence>
<dbReference type="PROSITE" id="PS51787">
    <property type="entry name" value="LON_N"/>
    <property type="match status" value="1"/>
</dbReference>
<dbReference type="WBParaSite" id="ACRNAN_Path_1188.g4602.t1">
    <property type="protein sequence ID" value="ACRNAN_Path_1188.g4602.t1"/>
    <property type="gene ID" value="ACRNAN_Path_1188.g4602"/>
</dbReference>
<proteinExistence type="inferred from homology"/>
<keyword evidence="9" id="KW-0539">Nucleus</keyword>
<keyword evidence="16" id="KW-1185">Reference proteome</keyword>
<keyword evidence="5" id="KW-0479">Metal-binding</keyword>
<evidence type="ECO:0000256" key="4">
    <source>
        <dbReference type="ARBA" id="ARBA00014394"/>
    </source>
</evidence>
<comment type="similarity">
    <text evidence="3">Belongs to the CRBN family.</text>
</comment>
<evidence type="ECO:0000256" key="5">
    <source>
        <dbReference type="ARBA" id="ARBA00022723"/>
    </source>
</evidence>
<evidence type="ECO:0000256" key="10">
    <source>
        <dbReference type="ARBA" id="ARBA00030079"/>
    </source>
</evidence>
<dbReference type="Pfam" id="PF03226">
    <property type="entry name" value="Yippee-Mis18"/>
    <property type="match status" value="1"/>
</dbReference>
<dbReference type="InterPro" id="IPR015947">
    <property type="entry name" value="PUA-like_sf"/>
</dbReference>
<feature type="region of interest" description="Disordered" evidence="13">
    <location>
        <begin position="40"/>
        <end position="62"/>
    </location>
</feature>
<protein>
    <recommendedName>
        <fullName evidence="4">Protein cereblon</fullName>
    </recommendedName>
    <alternativeName>
        <fullName evidence="10">Protein ohgata</fullName>
    </alternativeName>
</protein>
<evidence type="ECO:0000256" key="12">
    <source>
        <dbReference type="ARBA" id="ARBA00046796"/>
    </source>
</evidence>
<keyword evidence="8" id="KW-0832">Ubl conjugation</keyword>
<dbReference type="SUPFAM" id="SSF88697">
    <property type="entry name" value="PUA domain-like"/>
    <property type="match status" value="1"/>
</dbReference>
<dbReference type="InterPro" id="IPR003111">
    <property type="entry name" value="Lon_prtase_N"/>
</dbReference>
<reference evidence="17" key="1">
    <citation type="submission" date="2022-11" db="UniProtKB">
        <authorList>
            <consortium name="WormBaseParasite"/>
        </authorList>
    </citation>
    <scope>IDENTIFICATION</scope>
</reference>
<evidence type="ECO:0000256" key="6">
    <source>
        <dbReference type="ARBA" id="ARBA00022786"/>
    </source>
</evidence>
<evidence type="ECO:0000256" key="7">
    <source>
        <dbReference type="ARBA" id="ARBA00022833"/>
    </source>
</evidence>
<organism evidence="16 17">
    <name type="scientific">Acrobeloides nanus</name>
    <dbReference type="NCBI Taxonomy" id="290746"/>
    <lineage>
        <taxon>Eukaryota</taxon>
        <taxon>Metazoa</taxon>
        <taxon>Ecdysozoa</taxon>
        <taxon>Nematoda</taxon>
        <taxon>Chromadorea</taxon>
        <taxon>Rhabditida</taxon>
        <taxon>Tylenchina</taxon>
        <taxon>Cephalobomorpha</taxon>
        <taxon>Cephaloboidea</taxon>
        <taxon>Cephalobidae</taxon>
        <taxon>Acrobeloides</taxon>
    </lineage>
</organism>
<feature type="domain" description="Lon N-terminal" evidence="14">
    <location>
        <begin position="94"/>
        <end position="330"/>
    </location>
</feature>
<dbReference type="InterPro" id="IPR046336">
    <property type="entry name" value="Lon_prtase_N_sf"/>
</dbReference>
<evidence type="ECO:0000256" key="13">
    <source>
        <dbReference type="SAM" id="MobiDB-lite"/>
    </source>
</evidence>
<evidence type="ECO:0000256" key="3">
    <source>
        <dbReference type="ARBA" id="ARBA00005293"/>
    </source>
</evidence>
<evidence type="ECO:0000313" key="16">
    <source>
        <dbReference type="Proteomes" id="UP000887540"/>
    </source>
</evidence>
<comment type="pathway">
    <text evidence="2">Protein modification; protein ubiquitination.</text>
</comment>
<name>A0A914BWY7_9BILA</name>
<dbReference type="GO" id="GO:0005634">
    <property type="term" value="C:nucleus"/>
    <property type="evidence" value="ECO:0007669"/>
    <property type="project" value="UniProtKB-SubCell"/>
</dbReference>
<evidence type="ECO:0000256" key="1">
    <source>
        <dbReference type="ARBA" id="ARBA00004123"/>
    </source>
</evidence>
<dbReference type="SMART" id="SM00464">
    <property type="entry name" value="LON"/>
    <property type="match status" value="1"/>
</dbReference>
<comment type="subunit">
    <text evidence="12">Likely a component of a DCX (DDB1-CUL4-X-box) protein ligase complex. May interact with pic/DDB1.</text>
</comment>
<dbReference type="PROSITE" id="PS51788">
    <property type="entry name" value="CULT"/>
    <property type="match status" value="1"/>
</dbReference>